<evidence type="ECO:0000256" key="6">
    <source>
        <dbReference type="SAM" id="MobiDB-lite"/>
    </source>
</evidence>
<evidence type="ECO:0000259" key="7">
    <source>
        <dbReference type="Pfam" id="PF01103"/>
    </source>
</evidence>
<gene>
    <name evidence="8" type="primary">SPOSA6832_00887</name>
</gene>
<organism evidence="8 9">
    <name type="scientific">Sporidiobolus salmonicolor</name>
    <name type="common">Yeast-like fungus</name>
    <name type="synonym">Sporobolomyces salmonicolor</name>
    <dbReference type="NCBI Taxonomy" id="5005"/>
    <lineage>
        <taxon>Eukaryota</taxon>
        <taxon>Fungi</taxon>
        <taxon>Dikarya</taxon>
        <taxon>Basidiomycota</taxon>
        <taxon>Pucciniomycotina</taxon>
        <taxon>Microbotryomycetes</taxon>
        <taxon>Sporidiobolales</taxon>
        <taxon>Sporidiobolaceae</taxon>
        <taxon>Sporobolomyces</taxon>
    </lineage>
</organism>
<dbReference type="PANTHER" id="PTHR12815:SF18">
    <property type="entry name" value="SORTING AND ASSEMBLY MACHINERY COMPONENT 50 HOMOLOG"/>
    <property type="match status" value="1"/>
</dbReference>
<sequence>MADQVSSPSATAPPHLPPHARRKQVPPQSASSSSRPRPTPAEHAAKAFAPQEIPAPPVTVRGPFVSTAEPTPLPPSPSLADPSPPPPGPDTSSPPATDSLPSPSSPPEAVPLRDEIDSVGVEIVLDDKERQDAEAWNRERIERRLRGEYERMGQQLAEIVNDNLDAPLRLNSIRFLGAKTTRPSFLSQLVAPYLTPLPPPSFLSSSFPSPPPPSQQTLRTLLKTTRDLTATLEKFDIFRPGSIEAGLVQSESVLSGPDEVDLVFSVKEQPKYFLRTATDVGDGEGSATATAKIRNAFGGGETIEGNVSFGTRTKSAFQVRLDTPVNASPITRFDLSIFSAQRDLNYYASSNEATKGMMARLRTLSPFGYHEVAYEAVLRQIGDVAPTASMSIRDAAGASVKSAISHTFTRDTRDDPFIAIRGLFVKLKQEYAGLGGDANFLKFEQEGSLSRPIGGGYSFSLGARTGLLLPFPSSASTYSRSLFPDRFHLGGPTSVRQFRPNSMGPRDNNDYLGGEAFWALGASLVTPIWRRHEWPLKGHVWVNAGKLAGGDRPFASLFSSPSLTAGFGVLYRHSLVRVEANIGVPLAMSKGEGAVKGLQFGLGLSFL</sequence>
<feature type="compositionally biased region" description="Low complexity" evidence="6">
    <location>
        <begin position="26"/>
        <end position="36"/>
    </location>
</feature>
<feature type="compositionally biased region" description="Low complexity" evidence="6">
    <location>
        <begin position="90"/>
        <end position="102"/>
    </location>
</feature>
<evidence type="ECO:0000313" key="9">
    <source>
        <dbReference type="Proteomes" id="UP000243876"/>
    </source>
</evidence>
<dbReference type="OrthoDB" id="1724197at2759"/>
<dbReference type="GO" id="GO:0045040">
    <property type="term" value="P:protein insertion into mitochondrial outer membrane"/>
    <property type="evidence" value="ECO:0007669"/>
    <property type="project" value="TreeGrafter"/>
</dbReference>
<protein>
    <submittedName>
        <fullName evidence="8">SPOSA6832_00887-mRNA-1:cds</fullName>
    </submittedName>
</protein>
<feature type="region of interest" description="Disordered" evidence="6">
    <location>
        <begin position="1"/>
        <end position="114"/>
    </location>
</feature>
<dbReference type="Gene3D" id="2.40.160.50">
    <property type="entry name" value="membrane protein fhac: a member of the omp85/tpsb transporter family"/>
    <property type="match status" value="1"/>
</dbReference>
<keyword evidence="9" id="KW-1185">Reference proteome</keyword>
<dbReference type="Pfam" id="PF01103">
    <property type="entry name" value="Omp85"/>
    <property type="match status" value="1"/>
</dbReference>
<dbReference type="Proteomes" id="UP000243876">
    <property type="component" value="Unassembled WGS sequence"/>
</dbReference>
<reference evidence="9" key="1">
    <citation type="submission" date="2015-02" db="EMBL/GenBank/DDBJ databases">
        <authorList>
            <person name="Gon?alves P."/>
        </authorList>
    </citation>
    <scope>NUCLEOTIDE SEQUENCE [LARGE SCALE GENOMIC DNA]</scope>
</reference>
<dbReference type="InterPro" id="IPR039910">
    <property type="entry name" value="D15-like"/>
</dbReference>
<evidence type="ECO:0000256" key="1">
    <source>
        <dbReference type="ARBA" id="ARBA00004374"/>
    </source>
</evidence>
<keyword evidence="3" id="KW-1134">Transmembrane beta strand</keyword>
<comment type="similarity">
    <text evidence="2">Belongs to the SAM50/omp85 family.</text>
</comment>
<dbReference type="AlphaFoldDB" id="A0A0D6EH73"/>
<dbReference type="GO" id="GO:0005741">
    <property type="term" value="C:mitochondrial outer membrane"/>
    <property type="evidence" value="ECO:0007669"/>
    <property type="project" value="UniProtKB-SubCell"/>
</dbReference>
<evidence type="ECO:0000256" key="3">
    <source>
        <dbReference type="ARBA" id="ARBA00022452"/>
    </source>
</evidence>
<feature type="compositionally biased region" description="Pro residues" evidence="6">
    <location>
        <begin position="71"/>
        <end position="89"/>
    </location>
</feature>
<comment type="subcellular location">
    <subcellularLocation>
        <location evidence="1">Mitochondrion outer membrane</location>
        <topology evidence="1">Multi-pass membrane protein</topology>
    </subcellularLocation>
</comment>
<accession>A0A0D6EH73</accession>
<evidence type="ECO:0000256" key="5">
    <source>
        <dbReference type="ARBA" id="ARBA00023136"/>
    </source>
</evidence>
<evidence type="ECO:0000256" key="4">
    <source>
        <dbReference type="ARBA" id="ARBA00022692"/>
    </source>
</evidence>
<name>A0A0D6EH73_SPOSA</name>
<dbReference type="InterPro" id="IPR000184">
    <property type="entry name" value="Bac_surfAg_D15"/>
</dbReference>
<feature type="domain" description="Bacterial surface antigen (D15)" evidence="7">
    <location>
        <begin position="295"/>
        <end position="606"/>
    </location>
</feature>
<evidence type="ECO:0000313" key="8">
    <source>
        <dbReference type="EMBL" id="CEQ39372.1"/>
    </source>
</evidence>
<keyword evidence="5" id="KW-0472">Membrane</keyword>
<proteinExistence type="inferred from homology"/>
<dbReference type="EMBL" id="CENE01000003">
    <property type="protein sequence ID" value="CEQ39372.1"/>
    <property type="molecule type" value="Genomic_DNA"/>
</dbReference>
<feature type="compositionally biased region" description="Polar residues" evidence="6">
    <location>
        <begin position="1"/>
        <end position="10"/>
    </location>
</feature>
<dbReference type="PANTHER" id="PTHR12815">
    <property type="entry name" value="SORTING AND ASSEMBLY MACHINERY SAMM50 PROTEIN FAMILY MEMBER"/>
    <property type="match status" value="1"/>
</dbReference>
<keyword evidence="4" id="KW-0812">Transmembrane</keyword>
<evidence type="ECO:0000256" key="2">
    <source>
        <dbReference type="ARBA" id="ARBA00010913"/>
    </source>
</evidence>